<dbReference type="EMBL" id="PSNW01000002">
    <property type="protein sequence ID" value="PPE75306.1"/>
    <property type="molecule type" value="Genomic_DNA"/>
</dbReference>
<evidence type="ECO:0000256" key="8">
    <source>
        <dbReference type="SAM" id="SignalP"/>
    </source>
</evidence>
<dbReference type="PROSITE" id="PS51910">
    <property type="entry name" value="GH18_2"/>
    <property type="match status" value="1"/>
</dbReference>
<evidence type="ECO:0000313" key="11">
    <source>
        <dbReference type="Proteomes" id="UP000238220"/>
    </source>
</evidence>
<comment type="caution">
    <text evidence="10">The sequence shown here is derived from an EMBL/GenBank/DDBJ whole genome shotgun (WGS) entry which is preliminary data.</text>
</comment>
<dbReference type="InterPro" id="IPR011583">
    <property type="entry name" value="Chitinase_II/V-like_cat"/>
</dbReference>
<reference evidence="10 11" key="1">
    <citation type="submission" date="2018-02" db="EMBL/GenBank/DDBJ databases">
        <title>Genome sequencing of Solimonas sp. HR-BB.</title>
        <authorList>
            <person name="Lee Y."/>
            <person name="Jeon C.O."/>
        </authorList>
    </citation>
    <scope>NUCLEOTIDE SEQUENCE [LARGE SCALE GENOMIC DNA]</scope>
    <source>
        <strain evidence="10 11">HR-BB</strain>
    </source>
</reference>
<dbReference type="InterPro" id="IPR029070">
    <property type="entry name" value="Chitinase_insertion_sf"/>
</dbReference>
<dbReference type="Pfam" id="PF03160">
    <property type="entry name" value="Calx-beta"/>
    <property type="match status" value="2"/>
</dbReference>
<evidence type="ECO:0000313" key="10">
    <source>
        <dbReference type="EMBL" id="PPE75306.1"/>
    </source>
</evidence>
<dbReference type="InterPro" id="IPR017853">
    <property type="entry name" value="GH"/>
</dbReference>
<comment type="catalytic activity">
    <reaction evidence="1">
        <text>Random endo-hydrolysis of N-acetyl-beta-D-glucosaminide (1-&gt;4)-beta-linkages in chitin and chitodextrins.</text>
        <dbReference type="EC" id="3.2.1.14"/>
    </reaction>
</comment>
<evidence type="ECO:0000259" key="9">
    <source>
        <dbReference type="PROSITE" id="PS51910"/>
    </source>
</evidence>
<keyword evidence="5" id="KW-0106">Calcium</keyword>
<dbReference type="PANTHER" id="PTHR11177">
    <property type="entry name" value="CHITINASE"/>
    <property type="match status" value="1"/>
</dbReference>
<evidence type="ECO:0000256" key="4">
    <source>
        <dbReference type="ARBA" id="ARBA00022737"/>
    </source>
</evidence>
<feature type="chain" id="PRO_5015528062" description="chitinase" evidence="8">
    <location>
        <begin position="19"/>
        <end position="611"/>
    </location>
</feature>
<dbReference type="SMART" id="SM00237">
    <property type="entry name" value="Calx_beta"/>
    <property type="match status" value="2"/>
</dbReference>
<dbReference type="OrthoDB" id="9775889at2"/>
<dbReference type="Gene3D" id="3.10.50.10">
    <property type="match status" value="1"/>
</dbReference>
<dbReference type="Pfam" id="PF00704">
    <property type="entry name" value="Glyco_hydro_18"/>
    <property type="match status" value="1"/>
</dbReference>
<dbReference type="AlphaFoldDB" id="A0A2S5TJX9"/>
<dbReference type="Gene3D" id="3.20.20.80">
    <property type="entry name" value="Glycosidases"/>
    <property type="match status" value="1"/>
</dbReference>
<dbReference type="Gene3D" id="2.60.40.2030">
    <property type="match status" value="2"/>
</dbReference>
<dbReference type="InterPro" id="IPR001223">
    <property type="entry name" value="Glyco_hydro18_cat"/>
</dbReference>
<dbReference type="Proteomes" id="UP000238220">
    <property type="component" value="Unassembled WGS sequence"/>
</dbReference>
<dbReference type="GO" id="GO:0008843">
    <property type="term" value="F:endochitinase activity"/>
    <property type="evidence" value="ECO:0007669"/>
    <property type="project" value="UniProtKB-EC"/>
</dbReference>
<sequence length="611" mass="64301">MRLGAAALCLAMAPSAQAGLLDNLLEALKPKPVVSFEAAASQVTEGGARTISLKLSRSSTRTVALSYTRGGSAGAADYSATPATIQFAPGETLKTISVSTVDDTQVEGPETLVLTLGTPGYGKLGAPAQHTLTLADNDAAPPTLGFSAATASGSEAQASTVDVVLSAASTQTVTVGYATSGTATRPGDWQVAPSGTLTFTPGQTRKTLTITPVDDAVQESAETAVLTLVSPANATLGNPPVHTRTILDNDAPPAAGKWVTGYYVGYARDLYPLEAVDFSAMTHIVIGRVRPLANGSLATDFDIDAVEGPRWAKQVVAAAHAAGTKAIVMLGGAGEYDGFVGAASNANRARFVANLVALANEYGFDGYDIDWEPIEPKDQPYVKLLAQDLRAAAPGRLLTIPIGWINNNFPEQAEPWYAEIAPLFDQINIMSYGMASGFWGWNTWHSSAIYGETGMTPSSIDSSVRNWLRVGVPAAKLGIGIGFYGSCWRGVTQPYQSTDGVDTGGLPINGNDDNDMSYTNIMTLYYSASAKRWHEAAKAPYLSSATRVGPQQCNFISYEDPQSIAEKALYVKQNGLGGTIVWTINQGYLPNAPAGQRDPLMQALKQGFRSP</sequence>
<keyword evidence="7" id="KW-0624">Polysaccharide degradation</keyword>
<organism evidence="10 11">
    <name type="scientific">Solimonas fluminis</name>
    <dbReference type="NCBI Taxonomy" id="2086571"/>
    <lineage>
        <taxon>Bacteria</taxon>
        <taxon>Pseudomonadati</taxon>
        <taxon>Pseudomonadota</taxon>
        <taxon>Gammaproteobacteria</taxon>
        <taxon>Nevskiales</taxon>
        <taxon>Nevskiaceae</taxon>
        <taxon>Solimonas</taxon>
    </lineage>
</organism>
<feature type="domain" description="GH18" evidence="9">
    <location>
        <begin position="257"/>
        <end position="611"/>
    </location>
</feature>
<dbReference type="PANTHER" id="PTHR11177:SF317">
    <property type="entry name" value="CHITINASE 12-RELATED"/>
    <property type="match status" value="1"/>
</dbReference>
<accession>A0A2S5TJX9</accession>
<dbReference type="GO" id="GO:0006032">
    <property type="term" value="P:chitin catabolic process"/>
    <property type="evidence" value="ECO:0007669"/>
    <property type="project" value="UniProtKB-KW"/>
</dbReference>
<dbReference type="EC" id="3.2.1.14" evidence="2"/>
<evidence type="ECO:0000256" key="7">
    <source>
        <dbReference type="ARBA" id="ARBA00023326"/>
    </source>
</evidence>
<evidence type="ECO:0000256" key="3">
    <source>
        <dbReference type="ARBA" id="ARBA00022729"/>
    </source>
</evidence>
<keyword evidence="7" id="KW-0119">Carbohydrate metabolism</keyword>
<keyword evidence="11" id="KW-1185">Reference proteome</keyword>
<dbReference type="SMART" id="SM00636">
    <property type="entry name" value="Glyco_18"/>
    <property type="match status" value="1"/>
</dbReference>
<evidence type="ECO:0000256" key="5">
    <source>
        <dbReference type="ARBA" id="ARBA00022837"/>
    </source>
</evidence>
<dbReference type="GO" id="GO:0008061">
    <property type="term" value="F:chitin binding"/>
    <property type="evidence" value="ECO:0007669"/>
    <property type="project" value="InterPro"/>
</dbReference>
<evidence type="ECO:0000256" key="1">
    <source>
        <dbReference type="ARBA" id="ARBA00000822"/>
    </source>
</evidence>
<dbReference type="GO" id="GO:0007154">
    <property type="term" value="P:cell communication"/>
    <property type="evidence" value="ECO:0007669"/>
    <property type="project" value="InterPro"/>
</dbReference>
<feature type="signal peptide" evidence="8">
    <location>
        <begin position="1"/>
        <end position="18"/>
    </location>
</feature>
<keyword evidence="3 8" id="KW-0732">Signal</keyword>
<dbReference type="InterPro" id="IPR038081">
    <property type="entry name" value="CalX-like_sf"/>
</dbReference>
<dbReference type="InterPro" id="IPR050314">
    <property type="entry name" value="Glycosyl_Hydrlase_18"/>
</dbReference>
<proteinExistence type="predicted"/>
<dbReference type="InterPro" id="IPR003644">
    <property type="entry name" value="Calx_beta"/>
</dbReference>
<dbReference type="SUPFAM" id="SSF51445">
    <property type="entry name" value="(Trans)glycosidases"/>
    <property type="match status" value="1"/>
</dbReference>
<dbReference type="SUPFAM" id="SSF141072">
    <property type="entry name" value="CalX-like"/>
    <property type="match status" value="2"/>
</dbReference>
<keyword evidence="4" id="KW-0677">Repeat</keyword>
<protein>
    <recommendedName>
        <fullName evidence="2">chitinase</fullName>
        <ecNumber evidence="2">3.2.1.14</ecNumber>
    </recommendedName>
</protein>
<evidence type="ECO:0000256" key="6">
    <source>
        <dbReference type="ARBA" id="ARBA00023024"/>
    </source>
</evidence>
<dbReference type="GO" id="GO:0000272">
    <property type="term" value="P:polysaccharide catabolic process"/>
    <property type="evidence" value="ECO:0007669"/>
    <property type="project" value="UniProtKB-KW"/>
</dbReference>
<name>A0A2S5TJX9_9GAMM</name>
<evidence type="ECO:0000256" key="2">
    <source>
        <dbReference type="ARBA" id="ARBA00012729"/>
    </source>
</evidence>
<dbReference type="GO" id="GO:0016020">
    <property type="term" value="C:membrane"/>
    <property type="evidence" value="ECO:0007669"/>
    <property type="project" value="InterPro"/>
</dbReference>
<gene>
    <name evidence="10" type="ORF">C3942_04940</name>
</gene>
<keyword evidence="6" id="KW-0146">Chitin degradation</keyword>